<protein>
    <submittedName>
        <fullName evidence="1">Uncharacterized protein</fullName>
    </submittedName>
</protein>
<dbReference type="InterPro" id="IPR052973">
    <property type="entry name" value="Fungal_sec-metab_reg_TF"/>
</dbReference>
<proteinExistence type="predicted"/>
<comment type="caution">
    <text evidence="1">The sequence shown here is derived from an EMBL/GenBank/DDBJ whole genome shotgun (WGS) entry which is preliminary data.</text>
</comment>
<dbReference type="EMBL" id="AZHD01000005">
    <property type="protein sequence ID" value="OAA63266.1"/>
    <property type="molecule type" value="Genomic_DNA"/>
</dbReference>
<dbReference type="Proteomes" id="UP000076874">
    <property type="component" value="Unassembled WGS sequence"/>
</dbReference>
<accession>A0A167W2S6</accession>
<dbReference type="PANTHER" id="PTHR35392:SF3">
    <property type="entry name" value="ZN(2)-C6 FUNGAL-TYPE DOMAIN-CONTAINING PROTEIN"/>
    <property type="match status" value="1"/>
</dbReference>
<evidence type="ECO:0000313" key="2">
    <source>
        <dbReference type="Proteomes" id="UP000076874"/>
    </source>
</evidence>
<dbReference type="PANTHER" id="PTHR35392">
    <property type="entry name" value="ZN(II)2CYS6 TRANSCRIPTION FACTOR (EUROFUNG)-RELATED-RELATED"/>
    <property type="match status" value="1"/>
</dbReference>
<keyword evidence="2" id="KW-1185">Reference proteome</keyword>
<gene>
    <name evidence="1" type="ORF">SPI_03429</name>
</gene>
<organism evidence="1 2">
    <name type="scientific">Niveomyces insectorum RCEF 264</name>
    <dbReference type="NCBI Taxonomy" id="1081102"/>
    <lineage>
        <taxon>Eukaryota</taxon>
        <taxon>Fungi</taxon>
        <taxon>Dikarya</taxon>
        <taxon>Ascomycota</taxon>
        <taxon>Pezizomycotina</taxon>
        <taxon>Sordariomycetes</taxon>
        <taxon>Hypocreomycetidae</taxon>
        <taxon>Hypocreales</taxon>
        <taxon>Cordycipitaceae</taxon>
        <taxon>Niveomyces</taxon>
    </lineage>
</organism>
<name>A0A167W2S6_9HYPO</name>
<dbReference type="AlphaFoldDB" id="A0A167W2S6"/>
<evidence type="ECO:0000313" key="1">
    <source>
        <dbReference type="EMBL" id="OAA63266.1"/>
    </source>
</evidence>
<dbReference type="OrthoDB" id="5362630at2759"/>
<reference evidence="1 2" key="1">
    <citation type="journal article" date="2016" name="Genome Biol. Evol.">
        <title>Divergent and convergent evolution of fungal pathogenicity.</title>
        <authorList>
            <person name="Shang Y."/>
            <person name="Xiao G."/>
            <person name="Zheng P."/>
            <person name="Cen K."/>
            <person name="Zhan S."/>
            <person name="Wang C."/>
        </authorList>
    </citation>
    <scope>NUCLEOTIDE SEQUENCE [LARGE SCALE GENOMIC DNA]</scope>
    <source>
        <strain evidence="1 2">RCEF 264</strain>
    </source>
</reference>
<dbReference type="STRING" id="1081102.A0A167W2S6"/>
<sequence length="508" mass="57835">MTAVFGHNGPGLLFDDPVFGFPGESLFPVPALDATVDLVNADAGTQEPLVLGIAVQADDSSSATTTTTTTTTTTIDTLLLNHSSSPSPRSQLRKIAPKLTDNHAIAPRAQAGVQKPVVRSKRTPFKTASIRAETSLTRTLNSCVRCRYKITESSLYRTAFHHFEFFRLHPMVGPTYGDFHIKRPWTQNETKVLEFAQDSNIVLKLRVREFIPTAEELSSDDARGNKMYGIPWAIADPDEATRAVNLYTDRCIEAYLDTILDDSNRLVWDIFHWALRLSVFPEPNKLLSNVIRLWVVCRFLEGRWRCSGADALGAEGLSHRYSRNPIVQVPPFINYQMAAVFTERILQPLRVTVLKLLQDLILANKASNWFVITLCVFILLHNCELQCRFHRAFARRRGFPVRFVDMPIIRAIHSSAKTILAHFHYICKGQRPFSPDSNWDSPEMKKMAQLDEEQIFFLKKYQNLVRQKAAALQAVSLTHDYEEEYWFVSQIFDPDWVPRQTNEHSLLA</sequence>